<dbReference type="STRING" id="981085.W9RSQ0"/>
<feature type="domain" description="RTR1-type" evidence="14">
    <location>
        <begin position="34"/>
        <end position="119"/>
    </location>
</feature>
<keyword evidence="5 12" id="KW-0378">Hydrolase</keyword>
<dbReference type="PROSITE" id="PS51479">
    <property type="entry name" value="ZF_RTR1"/>
    <property type="match status" value="1"/>
</dbReference>
<evidence type="ECO:0000256" key="3">
    <source>
        <dbReference type="ARBA" id="ARBA00022723"/>
    </source>
</evidence>
<comment type="similarity">
    <text evidence="2 11 12">Belongs to the RPAP2 family.</text>
</comment>
<dbReference type="OrthoDB" id="2590500at2759"/>
<keyword evidence="8 12" id="KW-0539">Nucleus</keyword>
<evidence type="ECO:0000313" key="15">
    <source>
        <dbReference type="EMBL" id="EXB67559.1"/>
    </source>
</evidence>
<proteinExistence type="inferred from homology"/>
<reference evidence="16" key="1">
    <citation type="submission" date="2013-01" db="EMBL/GenBank/DDBJ databases">
        <title>Draft Genome Sequence of a Mulberry Tree, Morus notabilis C.K. Schneid.</title>
        <authorList>
            <person name="He N."/>
            <person name="Zhao S."/>
        </authorList>
    </citation>
    <scope>NUCLEOTIDE SEQUENCE</scope>
</reference>
<dbReference type="InterPro" id="IPR039693">
    <property type="entry name" value="Rtr1/RPAP2"/>
</dbReference>
<evidence type="ECO:0000256" key="8">
    <source>
        <dbReference type="ARBA" id="ARBA00023242"/>
    </source>
</evidence>
<feature type="region of interest" description="Disordered" evidence="13">
    <location>
        <begin position="459"/>
        <end position="501"/>
    </location>
</feature>
<dbReference type="PANTHER" id="PTHR14732">
    <property type="entry name" value="RNA POLYMERASE II SUBUNIT B1 CTD PHOSPHATASE RPAP2-RELATED"/>
    <property type="match status" value="1"/>
</dbReference>
<dbReference type="GO" id="GO:0043175">
    <property type="term" value="F:RNA polymerase core enzyme binding"/>
    <property type="evidence" value="ECO:0007669"/>
    <property type="project" value="UniProtKB-UniRule"/>
</dbReference>
<dbReference type="KEGG" id="mnt:21389457"/>
<dbReference type="GO" id="GO:0008420">
    <property type="term" value="F:RNA polymerase II CTD heptapeptide repeat phosphatase activity"/>
    <property type="evidence" value="ECO:0007669"/>
    <property type="project" value="UniProtKB-UniRule"/>
</dbReference>
<accession>W9RSQ0</accession>
<dbReference type="Pfam" id="PF04181">
    <property type="entry name" value="RPAP2_Rtr1"/>
    <property type="match status" value="1"/>
</dbReference>
<keyword evidence="3 12" id="KW-0479">Metal-binding</keyword>
<evidence type="ECO:0000256" key="5">
    <source>
        <dbReference type="ARBA" id="ARBA00022801"/>
    </source>
</evidence>
<sequence length="695" mass="77159">MAKNQPPPISVKDTVYRLQLSLLQGLHGEDQLFAAGSIMSRSDYNDVVTERSIANLCGYPLCPNPLPSDRPRKGRYRISLKEHKVYDLHETYMYCSSDCVINSRTFAASLKDERCAVLDSARIDAVLRMFEDYSGLERELGFGKDRDLGFSKLKIEEKTENCVGDVSLEQWAGPSNAIEGYVLQRERKPKELGSKSPKRGSKANNTVLINDMDFVSTIITEDEYTVSKTPSSLKKTGLDSKVREQEEILAKKAMGNEFAVLETSYAPASNVSRVGLVFEDVTSSLRAGSCLSSARAEEESHDDKAEKCTEASIKSSLKPSRKKKLSRTVTWADEKTDSSGGRKLCEIREIEDMKEDPSVVENKNGVSFTSSGKMKAGQSVIWADEKGDSSKSIDVCEVREIEDAKEAADMLCNADTGENDDTFRFASAEACARALDEASEAVASEELEVNDAMSEAGIIILPRPENGDEGEPMEEDDDDETSEPEQAPIKWPKKPGSQHSDLFDPEDSWFDAPPEDFSLTLSPFAKMWNALFTWTTSSTLAYIYGRDESLHEEYAVVNGREYPEKIVFGDGRSSEIKQTLAGSLARALPGLVADLRLSTPISSLEQGMGRLLDTMSFVDALPPFRMKQWQVIILLFLEALSVYRLPALTPHMMYRRVLFHKVLDSAQISAEEYEVMKDLVIPLGRTPHFSAQSGA</sequence>
<evidence type="ECO:0000256" key="10">
    <source>
        <dbReference type="ARBA" id="ARBA00048336"/>
    </source>
</evidence>
<evidence type="ECO:0000259" key="14">
    <source>
        <dbReference type="PROSITE" id="PS51479"/>
    </source>
</evidence>
<dbReference type="Gene3D" id="1.25.40.820">
    <property type="match status" value="1"/>
</dbReference>
<dbReference type="InterPro" id="IPR038534">
    <property type="entry name" value="Rtr1/RPAP2_sf"/>
</dbReference>
<name>W9RSQ0_9ROSA</name>
<keyword evidence="7 12" id="KW-0904">Protein phosphatase</keyword>
<dbReference type="PANTHER" id="PTHR14732:SF0">
    <property type="entry name" value="RNA POLYMERASE II SUBUNIT B1 CTD PHOSPHATASE RPAP2-RELATED"/>
    <property type="match status" value="1"/>
</dbReference>
<dbReference type="eggNOG" id="KOG4780">
    <property type="taxonomic scope" value="Eukaryota"/>
</dbReference>
<comment type="function">
    <text evidence="12">Putative RNA polymerase II subunit B1 C-terminal domain (CTD) phosphatase involved in RNA polymerase II transcription regulation.</text>
</comment>
<gene>
    <name evidence="15" type="ORF">L484_006008</name>
</gene>
<feature type="compositionally biased region" description="Basic and acidic residues" evidence="13">
    <location>
        <begin position="295"/>
        <end position="309"/>
    </location>
</feature>
<evidence type="ECO:0000256" key="2">
    <source>
        <dbReference type="ARBA" id="ARBA00005676"/>
    </source>
</evidence>
<dbReference type="Proteomes" id="UP000030645">
    <property type="component" value="Unassembled WGS sequence"/>
</dbReference>
<organism evidence="15 16">
    <name type="scientific">Morus notabilis</name>
    <dbReference type="NCBI Taxonomy" id="981085"/>
    <lineage>
        <taxon>Eukaryota</taxon>
        <taxon>Viridiplantae</taxon>
        <taxon>Streptophyta</taxon>
        <taxon>Embryophyta</taxon>
        <taxon>Tracheophyta</taxon>
        <taxon>Spermatophyta</taxon>
        <taxon>Magnoliopsida</taxon>
        <taxon>eudicotyledons</taxon>
        <taxon>Gunneridae</taxon>
        <taxon>Pentapetalae</taxon>
        <taxon>rosids</taxon>
        <taxon>fabids</taxon>
        <taxon>Rosales</taxon>
        <taxon>Moraceae</taxon>
        <taxon>Moreae</taxon>
        <taxon>Morus</taxon>
    </lineage>
</organism>
<dbReference type="AlphaFoldDB" id="W9RSQ0"/>
<dbReference type="GO" id="GO:0008270">
    <property type="term" value="F:zinc ion binding"/>
    <property type="evidence" value="ECO:0007669"/>
    <property type="project" value="UniProtKB-KW"/>
</dbReference>
<feature type="region of interest" description="Disordered" evidence="13">
    <location>
        <begin position="293"/>
        <end position="313"/>
    </location>
</feature>
<feature type="compositionally biased region" description="Acidic residues" evidence="13">
    <location>
        <begin position="467"/>
        <end position="483"/>
    </location>
</feature>
<evidence type="ECO:0000313" key="16">
    <source>
        <dbReference type="Proteomes" id="UP000030645"/>
    </source>
</evidence>
<dbReference type="GO" id="GO:0005737">
    <property type="term" value="C:cytoplasm"/>
    <property type="evidence" value="ECO:0007669"/>
    <property type="project" value="TreeGrafter"/>
</dbReference>
<dbReference type="InterPro" id="IPR007308">
    <property type="entry name" value="Rtr1/RPAP2_dom"/>
</dbReference>
<evidence type="ECO:0000256" key="12">
    <source>
        <dbReference type="RuleBase" id="RU367080"/>
    </source>
</evidence>
<protein>
    <recommendedName>
        <fullName evidence="12">RNA polymerase II subunit B1 CTD phosphatase RPAP2 homolog</fullName>
        <ecNumber evidence="12">3.1.3.16</ecNumber>
    </recommendedName>
</protein>
<evidence type="ECO:0000256" key="11">
    <source>
        <dbReference type="PROSITE-ProRule" id="PRU00812"/>
    </source>
</evidence>
<keyword evidence="16" id="KW-1185">Reference proteome</keyword>
<dbReference type="EC" id="3.1.3.16" evidence="12"/>
<comment type="catalytic activity">
    <reaction evidence="10 12">
        <text>O-phospho-L-threonyl-[protein] + H2O = L-threonyl-[protein] + phosphate</text>
        <dbReference type="Rhea" id="RHEA:47004"/>
        <dbReference type="Rhea" id="RHEA-COMP:11060"/>
        <dbReference type="Rhea" id="RHEA-COMP:11605"/>
        <dbReference type="ChEBI" id="CHEBI:15377"/>
        <dbReference type="ChEBI" id="CHEBI:30013"/>
        <dbReference type="ChEBI" id="CHEBI:43474"/>
        <dbReference type="ChEBI" id="CHEBI:61977"/>
        <dbReference type="EC" id="3.1.3.16"/>
    </reaction>
</comment>
<comment type="subcellular location">
    <subcellularLocation>
        <location evidence="1 12">Nucleus</location>
    </subcellularLocation>
</comment>
<evidence type="ECO:0000256" key="13">
    <source>
        <dbReference type="SAM" id="MobiDB-lite"/>
    </source>
</evidence>
<dbReference type="GO" id="GO:0005634">
    <property type="term" value="C:nucleus"/>
    <property type="evidence" value="ECO:0007669"/>
    <property type="project" value="UniProtKB-SubCell"/>
</dbReference>
<evidence type="ECO:0000256" key="6">
    <source>
        <dbReference type="ARBA" id="ARBA00022833"/>
    </source>
</evidence>
<comment type="catalytic activity">
    <reaction evidence="9 12">
        <text>O-phospho-L-seryl-[protein] + H2O = L-seryl-[protein] + phosphate</text>
        <dbReference type="Rhea" id="RHEA:20629"/>
        <dbReference type="Rhea" id="RHEA-COMP:9863"/>
        <dbReference type="Rhea" id="RHEA-COMP:11604"/>
        <dbReference type="ChEBI" id="CHEBI:15377"/>
        <dbReference type="ChEBI" id="CHEBI:29999"/>
        <dbReference type="ChEBI" id="CHEBI:43474"/>
        <dbReference type="ChEBI" id="CHEBI:83421"/>
        <dbReference type="EC" id="3.1.3.16"/>
    </reaction>
</comment>
<evidence type="ECO:0000256" key="4">
    <source>
        <dbReference type="ARBA" id="ARBA00022771"/>
    </source>
</evidence>
<evidence type="ECO:0000256" key="9">
    <source>
        <dbReference type="ARBA" id="ARBA00047761"/>
    </source>
</evidence>
<keyword evidence="4 12" id="KW-0863">Zinc-finger</keyword>
<evidence type="ECO:0000256" key="7">
    <source>
        <dbReference type="ARBA" id="ARBA00022912"/>
    </source>
</evidence>
<dbReference type="EMBL" id="KE344565">
    <property type="protein sequence ID" value="EXB67559.1"/>
    <property type="molecule type" value="Genomic_DNA"/>
</dbReference>
<keyword evidence="6 12" id="KW-0862">Zinc</keyword>
<evidence type="ECO:0000256" key="1">
    <source>
        <dbReference type="ARBA" id="ARBA00004123"/>
    </source>
</evidence>